<keyword evidence="2" id="KW-1133">Transmembrane helix</keyword>
<accession>A0A853CL93</accession>
<sequence length="81" mass="8772">MNAVRSLVGTVGVVLAVVLLLLGLVLSPVLLPVGAVVLLVVGAWKFWRMKHKTERAVKRGHRRVRKAGKTAREKAEHAVTG</sequence>
<keyword evidence="4" id="KW-1185">Reference proteome</keyword>
<organism evidence="3 4">
    <name type="scientific">Petropleomorpha daqingensis</name>
    <dbReference type="NCBI Taxonomy" id="2026353"/>
    <lineage>
        <taxon>Bacteria</taxon>
        <taxon>Bacillati</taxon>
        <taxon>Actinomycetota</taxon>
        <taxon>Actinomycetes</taxon>
        <taxon>Geodermatophilales</taxon>
        <taxon>Geodermatophilaceae</taxon>
        <taxon>Petropleomorpha</taxon>
    </lineage>
</organism>
<keyword evidence="2" id="KW-0472">Membrane</keyword>
<feature type="transmembrane region" description="Helical" evidence="2">
    <location>
        <begin position="30"/>
        <end position="47"/>
    </location>
</feature>
<evidence type="ECO:0000256" key="2">
    <source>
        <dbReference type="SAM" id="Phobius"/>
    </source>
</evidence>
<dbReference type="AlphaFoldDB" id="A0A853CL93"/>
<feature type="compositionally biased region" description="Basic residues" evidence="1">
    <location>
        <begin position="57"/>
        <end position="69"/>
    </location>
</feature>
<protein>
    <submittedName>
        <fullName evidence="3">Putative membrane protein YdfJ with MMPL/SSD domain</fullName>
    </submittedName>
</protein>
<dbReference type="RefSeq" id="WP_179721190.1">
    <property type="nucleotide sequence ID" value="NZ_JACBZT010000001.1"/>
</dbReference>
<feature type="region of interest" description="Disordered" evidence="1">
    <location>
        <begin position="57"/>
        <end position="81"/>
    </location>
</feature>
<keyword evidence="2" id="KW-0812">Transmembrane</keyword>
<proteinExistence type="predicted"/>
<evidence type="ECO:0000313" key="3">
    <source>
        <dbReference type="EMBL" id="NYJ08530.1"/>
    </source>
</evidence>
<evidence type="ECO:0000313" key="4">
    <source>
        <dbReference type="Proteomes" id="UP000541969"/>
    </source>
</evidence>
<dbReference type="EMBL" id="JACBZT010000001">
    <property type="protein sequence ID" value="NYJ08530.1"/>
    <property type="molecule type" value="Genomic_DNA"/>
</dbReference>
<name>A0A853CL93_9ACTN</name>
<dbReference type="Proteomes" id="UP000541969">
    <property type="component" value="Unassembled WGS sequence"/>
</dbReference>
<feature type="transmembrane region" description="Helical" evidence="2">
    <location>
        <begin position="7"/>
        <end position="24"/>
    </location>
</feature>
<comment type="caution">
    <text evidence="3">The sequence shown here is derived from an EMBL/GenBank/DDBJ whole genome shotgun (WGS) entry which is preliminary data.</text>
</comment>
<reference evidence="3 4" key="1">
    <citation type="submission" date="2020-07" db="EMBL/GenBank/DDBJ databases">
        <title>Sequencing the genomes of 1000 actinobacteria strains.</title>
        <authorList>
            <person name="Klenk H.-P."/>
        </authorList>
    </citation>
    <scope>NUCLEOTIDE SEQUENCE [LARGE SCALE GENOMIC DNA]</scope>
    <source>
        <strain evidence="3 4">DSM 104001</strain>
    </source>
</reference>
<evidence type="ECO:0000256" key="1">
    <source>
        <dbReference type="SAM" id="MobiDB-lite"/>
    </source>
</evidence>
<feature type="compositionally biased region" description="Basic and acidic residues" evidence="1">
    <location>
        <begin position="70"/>
        <end position="81"/>
    </location>
</feature>
<gene>
    <name evidence="3" type="ORF">GGQ55_004808</name>
</gene>